<dbReference type="PANTHER" id="PTHR43390:SF1">
    <property type="entry name" value="CHLOROPLAST PROCESSING PEPTIDASE"/>
    <property type="match status" value="1"/>
</dbReference>
<dbReference type="RefSeq" id="WP_204464659.1">
    <property type="nucleotide sequence ID" value="NZ_JAFBCV010000002.1"/>
</dbReference>
<feature type="transmembrane region" description="Helical" evidence="7">
    <location>
        <begin position="12"/>
        <end position="35"/>
    </location>
</feature>
<dbReference type="Gene3D" id="2.10.109.10">
    <property type="entry name" value="Umud Fragment, subunit A"/>
    <property type="match status" value="1"/>
</dbReference>
<dbReference type="EC" id="3.4.21.89" evidence="4 7"/>
<dbReference type="InterPro" id="IPR036286">
    <property type="entry name" value="LexA/Signal_pep-like_sf"/>
</dbReference>
<accession>A0ABS2SQ39</accession>
<dbReference type="CDD" id="cd06530">
    <property type="entry name" value="S26_SPase_I"/>
    <property type="match status" value="1"/>
</dbReference>
<dbReference type="InterPro" id="IPR019533">
    <property type="entry name" value="Peptidase_S26"/>
</dbReference>
<keyword evidence="5 7" id="KW-0645">Protease</keyword>
<proteinExistence type="inferred from homology"/>
<feature type="domain" description="Peptidase S26" evidence="9">
    <location>
        <begin position="9"/>
        <end position="175"/>
    </location>
</feature>
<evidence type="ECO:0000313" key="10">
    <source>
        <dbReference type="EMBL" id="MBM7837629.1"/>
    </source>
</evidence>
<evidence type="ECO:0000256" key="5">
    <source>
        <dbReference type="ARBA" id="ARBA00022670"/>
    </source>
</evidence>
<keyword evidence="6 7" id="KW-0378">Hydrolase</keyword>
<comment type="similarity">
    <text evidence="3 8">Belongs to the peptidase S26 family.</text>
</comment>
<reference evidence="10" key="1">
    <citation type="submission" date="2021-01" db="EMBL/GenBank/DDBJ databases">
        <title>Genomic Encyclopedia of Type Strains, Phase IV (KMG-IV): sequencing the most valuable type-strain genomes for metagenomic binning, comparative biology and taxonomic classification.</title>
        <authorList>
            <person name="Goeker M."/>
        </authorList>
    </citation>
    <scope>NUCLEOTIDE SEQUENCE</scope>
    <source>
        <strain evidence="10">DSM 21943</strain>
    </source>
</reference>
<evidence type="ECO:0000256" key="3">
    <source>
        <dbReference type="ARBA" id="ARBA00009370"/>
    </source>
</evidence>
<evidence type="ECO:0000256" key="4">
    <source>
        <dbReference type="ARBA" id="ARBA00013208"/>
    </source>
</evidence>
<name>A0ABS2SQ39_9BACI</name>
<dbReference type="Proteomes" id="UP001179280">
    <property type="component" value="Unassembled WGS sequence"/>
</dbReference>
<dbReference type="NCBIfam" id="TIGR02227">
    <property type="entry name" value="sigpep_I_bact"/>
    <property type="match status" value="1"/>
</dbReference>
<dbReference type="PROSITE" id="PS00501">
    <property type="entry name" value="SPASE_I_1"/>
    <property type="match status" value="1"/>
</dbReference>
<evidence type="ECO:0000313" key="11">
    <source>
        <dbReference type="Proteomes" id="UP001179280"/>
    </source>
</evidence>
<dbReference type="PROSITE" id="PS00760">
    <property type="entry name" value="SPASE_I_2"/>
    <property type="match status" value="1"/>
</dbReference>
<comment type="catalytic activity">
    <reaction evidence="1 7">
        <text>Cleavage of hydrophobic, N-terminal signal or leader sequences from secreted and periplasmic proteins.</text>
        <dbReference type="EC" id="3.4.21.89"/>
    </reaction>
</comment>
<evidence type="ECO:0000256" key="6">
    <source>
        <dbReference type="ARBA" id="ARBA00022801"/>
    </source>
</evidence>
<dbReference type="SUPFAM" id="SSF51306">
    <property type="entry name" value="LexA/Signal peptidase"/>
    <property type="match status" value="1"/>
</dbReference>
<keyword evidence="7" id="KW-0812">Transmembrane</keyword>
<dbReference type="PRINTS" id="PR00727">
    <property type="entry name" value="LEADERPTASE"/>
</dbReference>
<dbReference type="GO" id="GO:0009003">
    <property type="term" value="F:signal peptidase activity"/>
    <property type="evidence" value="ECO:0007669"/>
    <property type="project" value="UniProtKB-EC"/>
</dbReference>
<dbReference type="Pfam" id="PF10502">
    <property type="entry name" value="Peptidase_S26"/>
    <property type="match status" value="1"/>
</dbReference>
<dbReference type="InterPro" id="IPR019757">
    <property type="entry name" value="Pept_S26A_signal_pept_1_Lys-AS"/>
</dbReference>
<gene>
    <name evidence="10" type="ORF">JOC54_000860</name>
</gene>
<keyword evidence="7" id="KW-0472">Membrane</keyword>
<dbReference type="InterPro" id="IPR000223">
    <property type="entry name" value="Pept_S26A_signal_pept_1"/>
</dbReference>
<sequence length="186" mass="20766">MNVRKSPTTEWAKIISLALLITIAVRIFLLAPIIVEGHSMQPTLDTGDKMIVNQVGYTFLKPERFDIVVFHAPSGKDYIKRIVGLPGESLSYESDTLYIDGNPVDEPFLDKLKATLHGEQPLTGDFTLKELTGLDAIPEGHYFVMGDNRRLSKDSRDIGVVAKTEFIGKANLIFYPLDNMTIVNKK</sequence>
<dbReference type="EMBL" id="JAFBCV010000002">
    <property type="protein sequence ID" value="MBM7837629.1"/>
    <property type="molecule type" value="Genomic_DNA"/>
</dbReference>
<organism evidence="10 11">
    <name type="scientific">Shouchella xiaoxiensis</name>
    <dbReference type="NCBI Taxonomy" id="766895"/>
    <lineage>
        <taxon>Bacteria</taxon>
        <taxon>Bacillati</taxon>
        <taxon>Bacillota</taxon>
        <taxon>Bacilli</taxon>
        <taxon>Bacillales</taxon>
        <taxon>Bacillaceae</taxon>
        <taxon>Shouchella</taxon>
    </lineage>
</organism>
<comment type="caution">
    <text evidence="10">The sequence shown here is derived from an EMBL/GenBank/DDBJ whole genome shotgun (WGS) entry which is preliminary data.</text>
</comment>
<evidence type="ECO:0000256" key="2">
    <source>
        <dbReference type="ARBA" id="ARBA00004401"/>
    </source>
</evidence>
<dbReference type="PROSITE" id="PS00761">
    <property type="entry name" value="SPASE_I_3"/>
    <property type="match status" value="1"/>
</dbReference>
<evidence type="ECO:0000256" key="1">
    <source>
        <dbReference type="ARBA" id="ARBA00000677"/>
    </source>
</evidence>
<comment type="subcellular location">
    <subcellularLocation>
        <location evidence="2">Cell membrane</location>
        <topology evidence="2">Single-pass type II membrane protein</topology>
    </subcellularLocation>
    <subcellularLocation>
        <location evidence="8">Membrane</location>
        <topology evidence="8">Single-pass type II membrane protein</topology>
    </subcellularLocation>
</comment>
<protein>
    <recommendedName>
        <fullName evidence="4 7">Signal peptidase I</fullName>
        <ecNumber evidence="4 7">3.4.21.89</ecNumber>
    </recommendedName>
</protein>
<keyword evidence="11" id="KW-1185">Reference proteome</keyword>
<evidence type="ECO:0000256" key="7">
    <source>
        <dbReference type="RuleBase" id="RU003993"/>
    </source>
</evidence>
<dbReference type="InterPro" id="IPR019758">
    <property type="entry name" value="Pept_S26A_signal_pept_1_CS"/>
</dbReference>
<evidence type="ECO:0000259" key="9">
    <source>
        <dbReference type="Pfam" id="PF10502"/>
    </source>
</evidence>
<keyword evidence="7" id="KW-1133">Transmembrane helix</keyword>
<dbReference type="InterPro" id="IPR019756">
    <property type="entry name" value="Pept_S26A_signal_pept_1_Ser-AS"/>
</dbReference>
<dbReference type="PANTHER" id="PTHR43390">
    <property type="entry name" value="SIGNAL PEPTIDASE I"/>
    <property type="match status" value="1"/>
</dbReference>
<evidence type="ECO:0000256" key="8">
    <source>
        <dbReference type="RuleBase" id="RU362042"/>
    </source>
</evidence>